<reference evidence="2" key="1">
    <citation type="submission" date="2017-01" db="EMBL/GenBank/DDBJ databases">
        <authorList>
            <person name="Varghese N."/>
            <person name="Submissions S."/>
        </authorList>
    </citation>
    <scope>NUCLEOTIDE SEQUENCE [LARGE SCALE GENOMIC DNA]</scope>
    <source>
        <strain evidence="2">DSM 21768</strain>
    </source>
</reference>
<evidence type="ECO:0000313" key="2">
    <source>
        <dbReference type="Proteomes" id="UP000187495"/>
    </source>
</evidence>
<dbReference type="RefSeq" id="WP_076554433.1">
    <property type="nucleotide sequence ID" value="NZ_FTNU01000001.1"/>
</dbReference>
<dbReference type="Proteomes" id="UP000187495">
    <property type="component" value="Unassembled WGS sequence"/>
</dbReference>
<organism evidence="1 2">
    <name type="scientific">Moraxella cuniculi DSM 21768</name>
    <dbReference type="NCBI Taxonomy" id="1122245"/>
    <lineage>
        <taxon>Bacteria</taxon>
        <taxon>Pseudomonadati</taxon>
        <taxon>Pseudomonadota</taxon>
        <taxon>Gammaproteobacteria</taxon>
        <taxon>Moraxellales</taxon>
        <taxon>Moraxellaceae</taxon>
        <taxon>Moraxella</taxon>
    </lineage>
</organism>
<keyword evidence="2" id="KW-1185">Reference proteome</keyword>
<evidence type="ECO:0000313" key="1">
    <source>
        <dbReference type="EMBL" id="SIR75212.1"/>
    </source>
</evidence>
<dbReference type="STRING" id="34061.B0189_01640"/>
<dbReference type="AlphaFoldDB" id="A0A1N7DHB9"/>
<sequence length="302" mass="33946">MTQTIDIDFRIKYNMDTTPSVDDVITSLTALQHLIPKSVTVLDRLYPELTIHTTELLVEDVRAGSLWEDLKVKLTVGLVGEENAKKLQEILDDSIKNHHMLNKLLYAGFGAVIAYGTMTAVQSCSKKEQAVVNNFYDNSTNIAILSEHSGLSGDEVVAVVQSVMDKKTVQKTADFIRPAKQDPKGSIEIGGKTDTPQIIPNEIVQAVPEQVEIPQQEEQEQDYSNIDVYVYTSDQDKNTQGWAGIVPDLFEQRVKFELAEDINPHELHGQRKIKADITVIKRYQKSQNKYVVTKVIIHRVAK</sequence>
<name>A0A1N7DHB9_9GAMM</name>
<dbReference type="EMBL" id="FTNU01000001">
    <property type="protein sequence ID" value="SIR75212.1"/>
    <property type="molecule type" value="Genomic_DNA"/>
</dbReference>
<gene>
    <name evidence="1" type="ORF">SAMN02745664_101267</name>
</gene>
<proteinExistence type="predicted"/>
<accession>A0A1N7DHB9</accession>
<protein>
    <submittedName>
        <fullName evidence="1">Uncharacterized protein</fullName>
    </submittedName>
</protein>